<comment type="caution">
    <text evidence="2">The sequence shown here is derived from an EMBL/GenBank/DDBJ whole genome shotgun (WGS) entry which is preliminary data.</text>
</comment>
<sequence>MNLAMRSAIFAGLIGAALSGASGMAAASEAPALPKTFPNGTQCGQALEQLEVKENVRGVYGCFPHNGNPNGPTTLRRR</sequence>
<evidence type="ECO:0000313" key="3">
    <source>
        <dbReference type="Proteomes" id="UP001611263"/>
    </source>
</evidence>
<reference evidence="2 3" key="1">
    <citation type="submission" date="2024-10" db="EMBL/GenBank/DDBJ databases">
        <title>The Natural Products Discovery Center: Release of the First 8490 Sequenced Strains for Exploring Actinobacteria Biosynthetic Diversity.</title>
        <authorList>
            <person name="Kalkreuter E."/>
            <person name="Kautsar S.A."/>
            <person name="Yang D."/>
            <person name="Bader C.D."/>
            <person name="Teijaro C.N."/>
            <person name="Fluegel L."/>
            <person name="Davis C.M."/>
            <person name="Simpson J.R."/>
            <person name="Lauterbach L."/>
            <person name="Steele A.D."/>
            <person name="Gui C."/>
            <person name="Meng S."/>
            <person name="Li G."/>
            <person name="Viehrig K."/>
            <person name="Ye F."/>
            <person name="Su P."/>
            <person name="Kiefer A.F."/>
            <person name="Nichols A."/>
            <person name="Cepeda A.J."/>
            <person name="Yan W."/>
            <person name="Fan B."/>
            <person name="Jiang Y."/>
            <person name="Adhikari A."/>
            <person name="Zheng C.-J."/>
            <person name="Schuster L."/>
            <person name="Cowan T.M."/>
            <person name="Smanski M.J."/>
            <person name="Chevrette M.G."/>
            <person name="De Carvalho L.P.S."/>
            <person name="Shen B."/>
        </authorList>
    </citation>
    <scope>NUCLEOTIDE SEQUENCE [LARGE SCALE GENOMIC DNA]</scope>
    <source>
        <strain evidence="2 3">NPDC020568</strain>
    </source>
</reference>
<keyword evidence="3" id="KW-1185">Reference proteome</keyword>
<evidence type="ECO:0000256" key="1">
    <source>
        <dbReference type="SAM" id="SignalP"/>
    </source>
</evidence>
<dbReference type="RefSeq" id="WP_156052288.1">
    <property type="nucleotide sequence ID" value="NZ_JBIRUQ010000004.1"/>
</dbReference>
<dbReference type="Proteomes" id="UP001611263">
    <property type="component" value="Unassembled WGS sequence"/>
</dbReference>
<dbReference type="GeneID" id="93509529"/>
<name>A0ABW7TRM6_9NOCA</name>
<accession>A0ABW7TRM6</accession>
<keyword evidence="1" id="KW-0732">Signal</keyword>
<feature type="chain" id="PRO_5045380839" evidence="1">
    <location>
        <begin position="28"/>
        <end position="78"/>
    </location>
</feature>
<dbReference type="EMBL" id="JBIRUQ010000004">
    <property type="protein sequence ID" value="MFI1462818.1"/>
    <property type="molecule type" value="Genomic_DNA"/>
</dbReference>
<feature type="signal peptide" evidence="1">
    <location>
        <begin position="1"/>
        <end position="27"/>
    </location>
</feature>
<protein>
    <submittedName>
        <fullName evidence="2">Uncharacterized protein</fullName>
    </submittedName>
</protein>
<gene>
    <name evidence="2" type="ORF">ACH4WX_19065</name>
</gene>
<organism evidence="2 3">
    <name type="scientific">Nocardia carnea</name>
    <dbReference type="NCBI Taxonomy" id="37328"/>
    <lineage>
        <taxon>Bacteria</taxon>
        <taxon>Bacillati</taxon>
        <taxon>Actinomycetota</taxon>
        <taxon>Actinomycetes</taxon>
        <taxon>Mycobacteriales</taxon>
        <taxon>Nocardiaceae</taxon>
        <taxon>Nocardia</taxon>
    </lineage>
</organism>
<proteinExistence type="predicted"/>
<evidence type="ECO:0000313" key="2">
    <source>
        <dbReference type="EMBL" id="MFI1462818.1"/>
    </source>
</evidence>